<feature type="compositionally biased region" description="Basic and acidic residues" evidence="1">
    <location>
        <begin position="64"/>
        <end position="75"/>
    </location>
</feature>
<evidence type="ECO:0000256" key="1">
    <source>
        <dbReference type="SAM" id="MobiDB-lite"/>
    </source>
</evidence>
<keyword evidence="3" id="KW-0645">Protease</keyword>
<dbReference type="Proteomes" id="UP000643525">
    <property type="component" value="Unassembled WGS sequence"/>
</dbReference>
<keyword evidence="3" id="KW-0378">Hydrolase</keyword>
<dbReference type="SUPFAM" id="SSF82171">
    <property type="entry name" value="DPP6 N-terminal domain-like"/>
    <property type="match status" value="1"/>
</dbReference>
<dbReference type="InterPro" id="IPR050585">
    <property type="entry name" value="Xaa-Pro_dipeptidyl-ppase/CocE"/>
</dbReference>
<dbReference type="Pfam" id="PF00326">
    <property type="entry name" value="Peptidase_S9"/>
    <property type="match status" value="1"/>
</dbReference>
<sequence length="721" mass="77268">MVTTLPYGSWPSSISAEQLAVGGNRLGSPRWVGPQLWWSEALAAEGGRQTIVRTTGDPLTVSPHPDDAARPEPRHPATQGPDPVTVLPAPFNARSRVHEYGGSSWIALTRSDDAEGGAADPLVLFVNFADQRIYAFTEGTRPRPISPEGPEVPSAGGPSLRWAQPTEVTLADGTREVWWVCEEHLGGEDADGAPRIERYIAAVPLDGSAVEDEFAIRKVTPASRFVAHPRLSPDGTQLAWISWEHPQMPWDGTQLHVGHVVAGMVVNERVLDGGTQVSVLQPEWRRAGELVYLSDRSGWWNPWTVTLAPEGMTDASGHVGTAVMEEPRQLLTDEQEHAGPLWQLGESWLTPIDADHALSVHGTATDSLGVLDLARGGMQPLELPHTTLHGVALRQDGALAVYGSSTTAFPAISVGRLGIVGEQWQVDRLAVVRSSREDAPDPALLPAPEPITLADASGQQIHAVLYRPRQEGFAAPEGELPPFIAQVHGGPTGQAAVGLSLGVAYYTSRGIGVVDINYGGSTGFGRAYRDRLMGEWGVVDVADTVAVMEHLVTQGIADGDRLGIEGGSAGGWTTLACLTRTTTFSAGVSSFGVADLVALAEDTHDFESRYLDGLVGPYPEAAEIYRERAPLNHVDSLQTPVLLLQGDEDPIVPPNQAEMFRDALAAKSIPHAYLLFAGEQHGFRRAENIITSFEASLSFYGQIFGFEPEGVPRLELTTSAG</sequence>
<comment type="caution">
    <text evidence="3">The sequence shown here is derived from an EMBL/GenBank/DDBJ whole genome shotgun (WGS) entry which is preliminary data.</text>
</comment>
<feature type="domain" description="Peptidase S9 prolyl oligopeptidase catalytic" evidence="2">
    <location>
        <begin position="502"/>
        <end position="705"/>
    </location>
</feature>
<dbReference type="PANTHER" id="PTHR43056:SF5">
    <property type="entry name" value="PEPTIDASE S9 PROLYL OLIGOPEPTIDASE CATALYTIC DOMAIN-CONTAINING PROTEIN"/>
    <property type="match status" value="1"/>
</dbReference>
<dbReference type="EMBL" id="JADBED010000001">
    <property type="protein sequence ID" value="MBE1523318.1"/>
    <property type="molecule type" value="Genomic_DNA"/>
</dbReference>
<protein>
    <submittedName>
        <fullName evidence="3">Dipeptidyl aminopeptidase/acylaminoacyl peptidase</fullName>
    </submittedName>
</protein>
<dbReference type="Gene3D" id="2.120.10.30">
    <property type="entry name" value="TolB, C-terminal domain"/>
    <property type="match status" value="1"/>
</dbReference>
<evidence type="ECO:0000259" key="2">
    <source>
        <dbReference type="Pfam" id="PF00326"/>
    </source>
</evidence>
<keyword evidence="4" id="KW-1185">Reference proteome</keyword>
<name>A0ABR9JC09_9MICC</name>
<dbReference type="Gene3D" id="3.40.50.1820">
    <property type="entry name" value="alpha/beta hydrolase"/>
    <property type="match status" value="1"/>
</dbReference>
<evidence type="ECO:0000313" key="4">
    <source>
        <dbReference type="Proteomes" id="UP000643525"/>
    </source>
</evidence>
<gene>
    <name evidence="3" type="ORF">H4W27_000436</name>
</gene>
<dbReference type="InterPro" id="IPR029058">
    <property type="entry name" value="AB_hydrolase_fold"/>
</dbReference>
<dbReference type="GO" id="GO:0004177">
    <property type="term" value="F:aminopeptidase activity"/>
    <property type="evidence" value="ECO:0007669"/>
    <property type="project" value="UniProtKB-KW"/>
</dbReference>
<proteinExistence type="predicted"/>
<dbReference type="InterPro" id="IPR011042">
    <property type="entry name" value="6-blade_b-propeller_TolB-like"/>
</dbReference>
<dbReference type="PANTHER" id="PTHR43056">
    <property type="entry name" value="PEPTIDASE S9 PROLYL OLIGOPEPTIDASE"/>
    <property type="match status" value="1"/>
</dbReference>
<feature type="region of interest" description="Disordered" evidence="1">
    <location>
        <begin position="139"/>
        <end position="161"/>
    </location>
</feature>
<feature type="region of interest" description="Disordered" evidence="1">
    <location>
        <begin position="55"/>
        <end position="84"/>
    </location>
</feature>
<dbReference type="RefSeq" id="WP_192594484.1">
    <property type="nucleotide sequence ID" value="NZ_BAAALJ010000017.1"/>
</dbReference>
<dbReference type="InterPro" id="IPR001375">
    <property type="entry name" value="Peptidase_S9_cat"/>
</dbReference>
<accession>A0ABR9JC09</accession>
<reference evidence="3 4" key="1">
    <citation type="submission" date="2020-10" db="EMBL/GenBank/DDBJ databases">
        <title>Sequencing the genomes of 1000 actinobacteria strains.</title>
        <authorList>
            <person name="Klenk H.-P."/>
        </authorList>
    </citation>
    <scope>NUCLEOTIDE SEQUENCE [LARGE SCALE GENOMIC DNA]</scope>
    <source>
        <strain evidence="3 4">DSM 15666</strain>
    </source>
</reference>
<keyword evidence="3" id="KW-0031">Aminopeptidase</keyword>
<dbReference type="SUPFAM" id="SSF53474">
    <property type="entry name" value="alpha/beta-Hydrolases"/>
    <property type="match status" value="1"/>
</dbReference>
<organism evidence="3 4">
    <name type="scientific">Nesterenkonia lutea</name>
    <dbReference type="NCBI Taxonomy" id="272919"/>
    <lineage>
        <taxon>Bacteria</taxon>
        <taxon>Bacillati</taxon>
        <taxon>Actinomycetota</taxon>
        <taxon>Actinomycetes</taxon>
        <taxon>Micrococcales</taxon>
        <taxon>Micrococcaceae</taxon>
        <taxon>Nesterenkonia</taxon>
    </lineage>
</organism>
<evidence type="ECO:0000313" key="3">
    <source>
        <dbReference type="EMBL" id="MBE1523318.1"/>
    </source>
</evidence>